<comment type="caution">
    <text evidence="1">The sequence shown here is derived from an EMBL/GenBank/DDBJ whole genome shotgun (WGS) entry which is preliminary data.</text>
</comment>
<protein>
    <submittedName>
        <fullName evidence="1">Uncharacterized protein</fullName>
    </submittedName>
</protein>
<reference evidence="1 2" key="1">
    <citation type="journal article" date="2018" name="Sci. Rep.">
        <title>Genomic signatures of local adaptation to the degree of environmental predictability in rotifers.</title>
        <authorList>
            <person name="Franch-Gras L."/>
            <person name="Hahn C."/>
            <person name="Garcia-Roger E.M."/>
            <person name="Carmona M.J."/>
            <person name="Serra M."/>
            <person name="Gomez A."/>
        </authorList>
    </citation>
    <scope>NUCLEOTIDE SEQUENCE [LARGE SCALE GENOMIC DNA]</scope>
    <source>
        <strain evidence="1">HYR1</strain>
    </source>
</reference>
<gene>
    <name evidence="1" type="ORF">BpHYR1_029316</name>
</gene>
<dbReference type="EMBL" id="REGN01011046">
    <property type="protein sequence ID" value="RMZ97978.1"/>
    <property type="molecule type" value="Genomic_DNA"/>
</dbReference>
<sequence length="69" mass="7824">MTKQTMNQATCEPTERPSRTLLQKSCRSYLKYLDIMLSLVKLSTYNSFLTGNLGAKYHSCMNIGSKDIV</sequence>
<evidence type="ECO:0000313" key="1">
    <source>
        <dbReference type="EMBL" id="RMZ97978.1"/>
    </source>
</evidence>
<dbReference type="AlphaFoldDB" id="A0A3M7PG14"/>
<evidence type="ECO:0000313" key="2">
    <source>
        <dbReference type="Proteomes" id="UP000276133"/>
    </source>
</evidence>
<organism evidence="1 2">
    <name type="scientific">Brachionus plicatilis</name>
    <name type="common">Marine rotifer</name>
    <name type="synonym">Brachionus muelleri</name>
    <dbReference type="NCBI Taxonomy" id="10195"/>
    <lineage>
        <taxon>Eukaryota</taxon>
        <taxon>Metazoa</taxon>
        <taxon>Spiralia</taxon>
        <taxon>Gnathifera</taxon>
        <taxon>Rotifera</taxon>
        <taxon>Eurotatoria</taxon>
        <taxon>Monogononta</taxon>
        <taxon>Pseudotrocha</taxon>
        <taxon>Ploima</taxon>
        <taxon>Brachionidae</taxon>
        <taxon>Brachionus</taxon>
    </lineage>
</organism>
<name>A0A3M7PG14_BRAPC</name>
<proteinExistence type="predicted"/>
<dbReference type="Proteomes" id="UP000276133">
    <property type="component" value="Unassembled WGS sequence"/>
</dbReference>
<keyword evidence="2" id="KW-1185">Reference proteome</keyword>
<accession>A0A3M7PG14</accession>